<keyword evidence="4" id="KW-0808">Transferase</keyword>
<name>A0A914CST9_9BILA</name>
<dbReference type="Pfam" id="PF00201">
    <property type="entry name" value="UDPGT"/>
    <property type="match status" value="1"/>
</dbReference>
<dbReference type="EC" id="2.4.1.17" evidence="2"/>
<dbReference type="InterPro" id="IPR002213">
    <property type="entry name" value="UDP_glucos_trans"/>
</dbReference>
<dbReference type="AlphaFoldDB" id="A0A914CST9"/>
<dbReference type="Gene3D" id="3.40.50.2000">
    <property type="entry name" value="Glycogen Phosphorylase B"/>
    <property type="match status" value="1"/>
</dbReference>
<organism evidence="6 7">
    <name type="scientific">Acrobeloides nanus</name>
    <dbReference type="NCBI Taxonomy" id="290746"/>
    <lineage>
        <taxon>Eukaryota</taxon>
        <taxon>Metazoa</taxon>
        <taxon>Ecdysozoa</taxon>
        <taxon>Nematoda</taxon>
        <taxon>Chromadorea</taxon>
        <taxon>Rhabditida</taxon>
        <taxon>Tylenchina</taxon>
        <taxon>Cephalobomorpha</taxon>
        <taxon>Cephaloboidea</taxon>
        <taxon>Cephalobidae</taxon>
        <taxon>Acrobeloides</taxon>
    </lineage>
</organism>
<dbReference type="GO" id="GO:0015020">
    <property type="term" value="F:glucuronosyltransferase activity"/>
    <property type="evidence" value="ECO:0007669"/>
    <property type="project" value="UniProtKB-EC"/>
</dbReference>
<dbReference type="PANTHER" id="PTHR48043">
    <property type="entry name" value="EG:EG0003.4 PROTEIN-RELATED"/>
    <property type="match status" value="1"/>
</dbReference>
<evidence type="ECO:0000313" key="7">
    <source>
        <dbReference type="WBParaSite" id="ACRNAN_scaffold14209.g13524.t1"/>
    </source>
</evidence>
<dbReference type="Proteomes" id="UP000887540">
    <property type="component" value="Unplaced"/>
</dbReference>
<dbReference type="FunFam" id="3.40.50.2000:FF:000021">
    <property type="entry name" value="UDP-glucuronosyltransferase"/>
    <property type="match status" value="1"/>
</dbReference>
<sequence length="450" mass="52284">MIPLVKSLSQNNNVTFFYIAKRDLPPNLGPNISYIQTNINVRDEGRRDFLTLLQFRKTMHSFDINPVFIAGDIILGHIIEYHMEKILEVLNQEWDLVILDELFGMHAHTFAIILNRLKKVPYIVFSTTLMVETTSSNMALSRPWTSKPCMFSPIPEHPQDWFDPQTFYYRTYNFFQNLMDIIWVGHFSPLSFTNMPRMLGHSFNWMDFYQKSSFSLSDTIDSIIYPMPEGSDRKTIGRHCDQAKKLEGEFLKFVEDPNSKGTIYIAFGSLILLDMAPENFLKSIFDALEELDEYRIIFSYNGPPRKTKTHIFLTKWAPQKEILNHPTTRVYLTHGGLKSIKESICAKTPPIVMPFFAEQAHNAHFILDSGVGSILNKYKISKELVLNTFQEVLENPSYKKNMERLHAIYLDTIIPPLDEGRFYVEKETLMMAPFLVINKKFQKGKVHLLP</sequence>
<dbReference type="InterPro" id="IPR050271">
    <property type="entry name" value="UDP-glycosyltransferase"/>
</dbReference>
<proteinExistence type="inferred from homology"/>
<keyword evidence="3" id="KW-0328">Glycosyltransferase</keyword>
<evidence type="ECO:0000256" key="1">
    <source>
        <dbReference type="ARBA" id="ARBA00009995"/>
    </source>
</evidence>
<comment type="catalytic activity">
    <reaction evidence="5">
        <text>glucuronate acceptor + UDP-alpha-D-glucuronate = acceptor beta-D-glucuronoside + UDP + H(+)</text>
        <dbReference type="Rhea" id="RHEA:21032"/>
        <dbReference type="ChEBI" id="CHEBI:15378"/>
        <dbReference type="ChEBI" id="CHEBI:58052"/>
        <dbReference type="ChEBI" id="CHEBI:58223"/>
        <dbReference type="ChEBI" id="CHEBI:132367"/>
        <dbReference type="ChEBI" id="CHEBI:132368"/>
        <dbReference type="EC" id="2.4.1.17"/>
    </reaction>
</comment>
<evidence type="ECO:0000256" key="3">
    <source>
        <dbReference type="ARBA" id="ARBA00022676"/>
    </source>
</evidence>
<evidence type="ECO:0000313" key="6">
    <source>
        <dbReference type="Proteomes" id="UP000887540"/>
    </source>
</evidence>
<keyword evidence="6" id="KW-1185">Reference proteome</keyword>
<dbReference type="CDD" id="cd03784">
    <property type="entry name" value="GT1_Gtf-like"/>
    <property type="match status" value="1"/>
</dbReference>
<dbReference type="SUPFAM" id="SSF53756">
    <property type="entry name" value="UDP-Glycosyltransferase/glycogen phosphorylase"/>
    <property type="match status" value="1"/>
</dbReference>
<evidence type="ECO:0000256" key="4">
    <source>
        <dbReference type="ARBA" id="ARBA00022679"/>
    </source>
</evidence>
<accession>A0A914CST9</accession>
<protein>
    <recommendedName>
        <fullName evidence="2">glucuronosyltransferase</fullName>
        <ecNumber evidence="2">2.4.1.17</ecNumber>
    </recommendedName>
</protein>
<evidence type="ECO:0000256" key="2">
    <source>
        <dbReference type="ARBA" id="ARBA00012544"/>
    </source>
</evidence>
<reference evidence="7" key="1">
    <citation type="submission" date="2022-11" db="UniProtKB">
        <authorList>
            <consortium name="WormBaseParasite"/>
        </authorList>
    </citation>
    <scope>IDENTIFICATION</scope>
</reference>
<dbReference type="PANTHER" id="PTHR48043:SF145">
    <property type="entry name" value="FI06409P-RELATED"/>
    <property type="match status" value="1"/>
</dbReference>
<evidence type="ECO:0000256" key="5">
    <source>
        <dbReference type="ARBA" id="ARBA00047475"/>
    </source>
</evidence>
<dbReference type="WBParaSite" id="ACRNAN_scaffold14209.g13524.t1">
    <property type="protein sequence ID" value="ACRNAN_scaffold14209.g13524.t1"/>
    <property type="gene ID" value="ACRNAN_scaffold14209.g13524"/>
</dbReference>
<comment type="similarity">
    <text evidence="1">Belongs to the UDP-glycosyltransferase family.</text>
</comment>